<reference evidence="1 2" key="1">
    <citation type="journal article" date="2018" name="Front. Plant Sci.">
        <title>Red Clover (Trifolium pratense) and Zigzag Clover (T. medium) - A Picture of Genomic Similarities and Differences.</title>
        <authorList>
            <person name="Dluhosova J."/>
            <person name="Istvanek J."/>
            <person name="Nedelnik J."/>
            <person name="Repkova J."/>
        </authorList>
    </citation>
    <scope>NUCLEOTIDE SEQUENCE [LARGE SCALE GENOMIC DNA]</scope>
    <source>
        <strain evidence="2">cv. 10/8</strain>
        <tissue evidence="1">Leaf</tissue>
    </source>
</reference>
<organism evidence="1 2">
    <name type="scientific">Trifolium medium</name>
    <dbReference type="NCBI Taxonomy" id="97028"/>
    <lineage>
        <taxon>Eukaryota</taxon>
        <taxon>Viridiplantae</taxon>
        <taxon>Streptophyta</taxon>
        <taxon>Embryophyta</taxon>
        <taxon>Tracheophyta</taxon>
        <taxon>Spermatophyta</taxon>
        <taxon>Magnoliopsida</taxon>
        <taxon>eudicotyledons</taxon>
        <taxon>Gunneridae</taxon>
        <taxon>Pentapetalae</taxon>
        <taxon>rosids</taxon>
        <taxon>fabids</taxon>
        <taxon>Fabales</taxon>
        <taxon>Fabaceae</taxon>
        <taxon>Papilionoideae</taxon>
        <taxon>50 kb inversion clade</taxon>
        <taxon>NPAAA clade</taxon>
        <taxon>Hologalegina</taxon>
        <taxon>IRL clade</taxon>
        <taxon>Trifolieae</taxon>
        <taxon>Trifolium</taxon>
    </lineage>
</organism>
<dbReference type="AlphaFoldDB" id="A0A392VTV0"/>
<dbReference type="EMBL" id="LXQA011236322">
    <property type="protein sequence ID" value="MCI90145.1"/>
    <property type="molecule type" value="Genomic_DNA"/>
</dbReference>
<sequence length="51" mass="5932">MQRKGRVSGMETKEEVDIIIQVQETIKKLAVQIKRMETIEVVSMEVIEVEE</sequence>
<proteinExistence type="predicted"/>
<evidence type="ECO:0000313" key="1">
    <source>
        <dbReference type="EMBL" id="MCI90145.1"/>
    </source>
</evidence>
<dbReference type="Proteomes" id="UP000265520">
    <property type="component" value="Unassembled WGS sequence"/>
</dbReference>
<accession>A0A392VTV0</accession>
<name>A0A392VTV0_9FABA</name>
<feature type="non-terminal residue" evidence="1">
    <location>
        <position position="51"/>
    </location>
</feature>
<keyword evidence="2" id="KW-1185">Reference proteome</keyword>
<comment type="caution">
    <text evidence="1">The sequence shown here is derived from an EMBL/GenBank/DDBJ whole genome shotgun (WGS) entry which is preliminary data.</text>
</comment>
<protein>
    <submittedName>
        <fullName evidence="1">Uncharacterized protein</fullName>
    </submittedName>
</protein>
<evidence type="ECO:0000313" key="2">
    <source>
        <dbReference type="Proteomes" id="UP000265520"/>
    </source>
</evidence>